<accession>A0AA43QH31</accession>
<feature type="coiled-coil region" evidence="9">
    <location>
        <begin position="378"/>
        <end position="405"/>
    </location>
</feature>
<evidence type="ECO:0000313" key="12">
    <source>
        <dbReference type="EMBL" id="MDI1486415.1"/>
    </source>
</evidence>
<name>A0AA43QH31_9LECA</name>
<dbReference type="EMBL" id="JAPUFD010000003">
    <property type="protein sequence ID" value="MDI1486415.1"/>
    <property type="molecule type" value="Genomic_DNA"/>
</dbReference>
<dbReference type="InterPro" id="IPR013088">
    <property type="entry name" value="Znf_NHR/GATA"/>
</dbReference>
<keyword evidence="3 8" id="KW-0863">Zinc-finger</keyword>
<reference evidence="12" key="1">
    <citation type="journal article" date="2023" name="Genome Biol. Evol.">
        <title>First Whole Genome Sequence and Flow Cytometry Genome Size Data for the Lichen-Forming Fungus Ramalina farinacea (Ascomycota).</title>
        <authorList>
            <person name="Llewellyn T."/>
            <person name="Mian S."/>
            <person name="Hill R."/>
            <person name="Leitch I.J."/>
            <person name="Gaya E."/>
        </authorList>
    </citation>
    <scope>NUCLEOTIDE SEQUENCE</scope>
    <source>
        <strain evidence="12">LIQ254RAFAR</strain>
    </source>
</reference>
<protein>
    <submittedName>
        <fullName evidence="12">GATA type transcriptional activator of nitrogen-regulated proteins</fullName>
    </submittedName>
</protein>
<dbReference type="InterPro" id="IPR039355">
    <property type="entry name" value="Transcription_factor_GATA"/>
</dbReference>
<dbReference type="Proteomes" id="UP001161017">
    <property type="component" value="Unassembled WGS sequence"/>
</dbReference>
<feature type="region of interest" description="Disordered" evidence="10">
    <location>
        <begin position="198"/>
        <end position="296"/>
    </location>
</feature>
<evidence type="ECO:0000256" key="5">
    <source>
        <dbReference type="ARBA" id="ARBA00023015"/>
    </source>
</evidence>
<dbReference type="PANTHER" id="PTHR10071:SF335">
    <property type="entry name" value="IRON-SENSING TRANSCRIPTIONAL REPRESSOR-RELATED"/>
    <property type="match status" value="1"/>
</dbReference>
<evidence type="ECO:0000256" key="10">
    <source>
        <dbReference type="SAM" id="MobiDB-lite"/>
    </source>
</evidence>
<evidence type="ECO:0000256" key="6">
    <source>
        <dbReference type="ARBA" id="ARBA00023163"/>
    </source>
</evidence>
<gene>
    <name evidence="12" type="primary">SFU1</name>
    <name evidence="12" type="ORF">OHK93_005643</name>
</gene>
<comment type="caution">
    <text evidence="12">The sequence shown here is derived from an EMBL/GenBank/DDBJ whole genome shotgun (WGS) entry which is preliminary data.</text>
</comment>
<keyword evidence="4" id="KW-0862">Zinc</keyword>
<dbReference type="GO" id="GO:0000978">
    <property type="term" value="F:RNA polymerase II cis-regulatory region sequence-specific DNA binding"/>
    <property type="evidence" value="ECO:0007669"/>
    <property type="project" value="TreeGrafter"/>
</dbReference>
<keyword evidence="9" id="KW-0175">Coiled coil</keyword>
<dbReference type="Gene3D" id="3.30.50.10">
    <property type="entry name" value="Erythroid Transcription Factor GATA-1, subunit A"/>
    <property type="match status" value="1"/>
</dbReference>
<evidence type="ECO:0000313" key="13">
    <source>
        <dbReference type="Proteomes" id="UP001161017"/>
    </source>
</evidence>
<evidence type="ECO:0000256" key="2">
    <source>
        <dbReference type="ARBA" id="ARBA00022723"/>
    </source>
</evidence>
<dbReference type="AlphaFoldDB" id="A0AA43QH31"/>
<evidence type="ECO:0000259" key="11">
    <source>
        <dbReference type="PROSITE" id="PS50114"/>
    </source>
</evidence>
<dbReference type="PANTHER" id="PTHR10071">
    <property type="entry name" value="TRANSCRIPTION FACTOR GATA FAMILY MEMBER"/>
    <property type="match status" value="1"/>
</dbReference>
<organism evidence="12 13">
    <name type="scientific">Ramalina farinacea</name>
    <dbReference type="NCBI Taxonomy" id="258253"/>
    <lineage>
        <taxon>Eukaryota</taxon>
        <taxon>Fungi</taxon>
        <taxon>Dikarya</taxon>
        <taxon>Ascomycota</taxon>
        <taxon>Pezizomycotina</taxon>
        <taxon>Lecanoromycetes</taxon>
        <taxon>OSLEUM clade</taxon>
        <taxon>Lecanoromycetidae</taxon>
        <taxon>Lecanorales</taxon>
        <taxon>Lecanorineae</taxon>
        <taxon>Ramalinaceae</taxon>
        <taxon>Ramalina</taxon>
    </lineage>
</organism>
<evidence type="ECO:0000256" key="1">
    <source>
        <dbReference type="ARBA" id="ARBA00004123"/>
    </source>
</evidence>
<dbReference type="GO" id="GO:0008270">
    <property type="term" value="F:zinc ion binding"/>
    <property type="evidence" value="ECO:0007669"/>
    <property type="project" value="UniProtKB-KW"/>
</dbReference>
<sequence length="407" mass="45532">MRIRFMGTHTTSIHHKKATLQDRPFQSPQLAAPQVQTWYSHAKTVAPLSLRFGVEMKPAEPSAMHAVCLQKFEFPTLADHALGLYHKLHGVHRPVAMKKSVIKRRKRVVPAANEPEPSTLNQNSFAISPSPQPNQLDAQQTMRTRIGPSTDHHSPLEVRSSQHLFEPSDLRNEQRRPSTVQAGNGQHVDALQQHHPIDHQQHYDPPPIGVDFTGYQLNNSGGRRPSGQPPPPPTQQQLPPVSTLDPEAWTRTSADDVQFRTSPFPATRKRSRSTSERTPPSPSAPTNNNDSGRTGRLSSITHLLNAPEKASVVTDLPIDPHLSTLPPHLQQHRHSTPATHHPQNILGIRPGQPGMRRGDTPRQSTSSDPGGWEIIEKKARLRKEADQMRELLRSKEREIEELDRAYG</sequence>
<dbReference type="GO" id="GO:0005634">
    <property type="term" value="C:nucleus"/>
    <property type="evidence" value="ECO:0007669"/>
    <property type="project" value="UniProtKB-SubCell"/>
</dbReference>
<keyword evidence="2" id="KW-0479">Metal-binding</keyword>
<proteinExistence type="predicted"/>
<keyword evidence="7" id="KW-0539">Nucleus</keyword>
<dbReference type="PROSITE" id="PS50114">
    <property type="entry name" value="GATA_ZN_FINGER_2"/>
    <property type="match status" value="1"/>
</dbReference>
<evidence type="ECO:0000256" key="4">
    <source>
        <dbReference type="ARBA" id="ARBA00022833"/>
    </source>
</evidence>
<keyword evidence="5" id="KW-0805">Transcription regulation</keyword>
<dbReference type="GO" id="GO:0045944">
    <property type="term" value="P:positive regulation of transcription by RNA polymerase II"/>
    <property type="evidence" value="ECO:0007669"/>
    <property type="project" value="TreeGrafter"/>
</dbReference>
<feature type="region of interest" description="Disordered" evidence="10">
    <location>
        <begin position="106"/>
        <end position="140"/>
    </location>
</feature>
<dbReference type="GO" id="GO:0000122">
    <property type="term" value="P:negative regulation of transcription by RNA polymerase II"/>
    <property type="evidence" value="ECO:0007669"/>
    <property type="project" value="TreeGrafter"/>
</dbReference>
<evidence type="ECO:0000256" key="7">
    <source>
        <dbReference type="ARBA" id="ARBA00023242"/>
    </source>
</evidence>
<comment type="subcellular location">
    <subcellularLocation>
        <location evidence="1">Nucleus</location>
    </subcellularLocation>
</comment>
<keyword evidence="6" id="KW-0804">Transcription</keyword>
<feature type="domain" description="GATA-type" evidence="11">
    <location>
        <begin position="80"/>
        <end position="105"/>
    </location>
</feature>
<dbReference type="GO" id="GO:0000981">
    <property type="term" value="F:DNA-binding transcription factor activity, RNA polymerase II-specific"/>
    <property type="evidence" value="ECO:0007669"/>
    <property type="project" value="TreeGrafter"/>
</dbReference>
<evidence type="ECO:0000256" key="3">
    <source>
        <dbReference type="ARBA" id="ARBA00022771"/>
    </source>
</evidence>
<evidence type="ECO:0000256" key="9">
    <source>
        <dbReference type="SAM" id="Coils"/>
    </source>
</evidence>
<evidence type="ECO:0000256" key="8">
    <source>
        <dbReference type="PROSITE-ProRule" id="PRU00094"/>
    </source>
</evidence>
<feature type="compositionally biased region" description="Polar residues" evidence="10">
    <location>
        <begin position="116"/>
        <end position="140"/>
    </location>
</feature>
<keyword evidence="13" id="KW-1185">Reference proteome</keyword>
<dbReference type="InterPro" id="IPR000679">
    <property type="entry name" value="Znf_GATA"/>
</dbReference>
<feature type="region of interest" description="Disordered" evidence="10">
    <location>
        <begin position="318"/>
        <end position="373"/>
    </location>
</feature>